<dbReference type="InterPro" id="IPR036390">
    <property type="entry name" value="WH_DNA-bd_sf"/>
</dbReference>
<dbReference type="InterPro" id="IPR036388">
    <property type="entry name" value="WH-like_DNA-bd_sf"/>
</dbReference>
<sequence length="91" mass="9586">MPSPLTAVENAIAEGAVSRSDIARRAGIHPMTVDAVLEHLLRTGRIRRETLHSSCSSGACSSCALSDGTCTTTGARGPVMLVLQRCEKDHP</sequence>
<accession>A0A7H0SL36</accession>
<evidence type="ECO:0000313" key="3">
    <source>
        <dbReference type="Proteomes" id="UP000516320"/>
    </source>
</evidence>
<dbReference type="AlphaFoldDB" id="A0A7H0SL36"/>
<gene>
    <name evidence="2" type="ORF">GP475_00410</name>
</gene>
<evidence type="ECO:0000259" key="1">
    <source>
        <dbReference type="Pfam" id="PF09012"/>
    </source>
</evidence>
<dbReference type="RefSeq" id="WP_187974716.1">
    <property type="nucleotide sequence ID" value="NZ_CP046884.1"/>
</dbReference>
<dbReference type="EMBL" id="CP046884">
    <property type="protein sequence ID" value="QNQ89261.1"/>
    <property type="molecule type" value="Genomic_DNA"/>
</dbReference>
<dbReference type="SUPFAM" id="SSF46785">
    <property type="entry name" value="Winged helix' DNA-binding domain"/>
    <property type="match status" value="1"/>
</dbReference>
<name>A0A7H0SL36_9CORY</name>
<dbReference type="Proteomes" id="UP000516320">
    <property type="component" value="Chromosome"/>
</dbReference>
<proteinExistence type="predicted"/>
<protein>
    <recommendedName>
        <fullName evidence="1">Transcriptional regulator HTH-type FeoC domain-containing protein</fullName>
    </recommendedName>
</protein>
<keyword evidence="3" id="KW-1185">Reference proteome</keyword>
<reference evidence="2 3" key="1">
    <citation type="submission" date="2019-12" db="EMBL/GenBank/DDBJ databases">
        <title>Corynebacterium sp. nov., isolated from feces of the Anser Albifrons in China.</title>
        <authorList>
            <person name="Liu Q."/>
        </authorList>
    </citation>
    <scope>NUCLEOTIDE SEQUENCE [LARGE SCALE GENOMIC DNA]</scope>
    <source>
        <strain evidence="2 3">4H37-19</strain>
    </source>
</reference>
<evidence type="ECO:0000313" key="2">
    <source>
        <dbReference type="EMBL" id="QNQ89261.1"/>
    </source>
</evidence>
<dbReference type="PROSITE" id="PS00197">
    <property type="entry name" value="2FE2S_FER_1"/>
    <property type="match status" value="1"/>
</dbReference>
<dbReference type="InterPro" id="IPR006058">
    <property type="entry name" value="2Fe2S_fd_BS"/>
</dbReference>
<dbReference type="Gene3D" id="1.10.10.10">
    <property type="entry name" value="Winged helix-like DNA-binding domain superfamily/Winged helix DNA-binding domain"/>
    <property type="match status" value="1"/>
</dbReference>
<dbReference type="Pfam" id="PF09012">
    <property type="entry name" value="FeoC"/>
    <property type="match status" value="1"/>
</dbReference>
<dbReference type="GO" id="GO:0051537">
    <property type="term" value="F:2 iron, 2 sulfur cluster binding"/>
    <property type="evidence" value="ECO:0007669"/>
    <property type="project" value="InterPro"/>
</dbReference>
<organism evidence="2 3">
    <name type="scientific">Corynebacterium poyangense</name>
    <dbReference type="NCBI Taxonomy" id="2684405"/>
    <lineage>
        <taxon>Bacteria</taxon>
        <taxon>Bacillati</taxon>
        <taxon>Actinomycetota</taxon>
        <taxon>Actinomycetes</taxon>
        <taxon>Mycobacteriales</taxon>
        <taxon>Corynebacteriaceae</taxon>
        <taxon>Corynebacterium</taxon>
    </lineage>
</organism>
<dbReference type="InterPro" id="IPR015102">
    <property type="entry name" value="Tscrpt_reg_HTH_FeoC"/>
</dbReference>
<dbReference type="KEGG" id="cpoy:GP475_00410"/>
<feature type="domain" description="Transcriptional regulator HTH-type FeoC" evidence="1">
    <location>
        <begin position="5"/>
        <end position="64"/>
    </location>
</feature>